<name>A0ACC0QCT4_9HYPO</name>
<gene>
    <name evidence="1" type="ORF">NCS57_01392300</name>
</gene>
<keyword evidence="2" id="KW-1185">Reference proteome</keyword>
<comment type="caution">
    <text evidence="1">The sequence shown here is derived from an EMBL/GenBank/DDBJ whole genome shotgun (WGS) entry which is preliminary data.</text>
</comment>
<accession>A0ACC0QCT4</accession>
<dbReference type="EMBL" id="CM046514">
    <property type="protein sequence ID" value="KAI8650582.1"/>
    <property type="molecule type" value="Genomic_DNA"/>
</dbReference>
<dbReference type="Proteomes" id="UP001065298">
    <property type="component" value="Chromosome 12"/>
</dbReference>
<evidence type="ECO:0000313" key="1">
    <source>
        <dbReference type="EMBL" id="KAI8650582.1"/>
    </source>
</evidence>
<protein>
    <submittedName>
        <fullName evidence="1">Zn(2)-C6 fungal-type domain-containing protein</fullName>
    </submittedName>
</protein>
<organism evidence="1 2">
    <name type="scientific">Fusarium keratoplasticum</name>
    <dbReference type="NCBI Taxonomy" id="1328300"/>
    <lineage>
        <taxon>Eukaryota</taxon>
        <taxon>Fungi</taxon>
        <taxon>Dikarya</taxon>
        <taxon>Ascomycota</taxon>
        <taxon>Pezizomycotina</taxon>
        <taxon>Sordariomycetes</taxon>
        <taxon>Hypocreomycetidae</taxon>
        <taxon>Hypocreales</taxon>
        <taxon>Nectriaceae</taxon>
        <taxon>Fusarium</taxon>
        <taxon>Fusarium solani species complex</taxon>
    </lineage>
</organism>
<proteinExistence type="predicted"/>
<reference evidence="1" key="1">
    <citation type="submission" date="2022-06" db="EMBL/GenBank/DDBJ databases">
        <title>Fusarium solani species complex genomes reveal bases of compartmentalisation and animal pathogenesis.</title>
        <authorList>
            <person name="Tsai I.J."/>
        </authorList>
    </citation>
    <scope>NUCLEOTIDE SEQUENCE</scope>
    <source>
        <strain evidence="1">Fu6.1</strain>
    </source>
</reference>
<sequence>MGSKRVRQACTVCRDRKVRCDRVQPSCGRCLRLHERCSYDTSSGPTDLSRQVRELQARLERAEERLSASRLGSLETGNPLPGSGVPPLMPLTENIDLLPFVPLADINFDAQLQPPAPTGFLDLFAQPNTESLSQDASSVNIGQSQFDLMRDAETAAAMSELQFPVGSLPLNSEQMKDGTTTDNGKHGAFGPGPLEKEWTVLHRLFFEFVYHSLPILHQDRFFEEMAMQPHPRPLLALGYAVALVSAAISPLHQHLQKKYYGMARKLLEECEMEGDGAEFANLNIFQALLFLLRYEIMASQITRAWMTLGRAIRLASVLNLQKMDTRVAGRIVPGLHVKLPPTEDLVLLEERRRSFWCLFILETYVKTRSGMPCQLGHAASFDVNLPSPGLLNRRLTPTDMPFLRDVTKSNEELSSYAACVVMVDLAIQAYEHAELSQSQTQGYWDRHFAMARLTQECSAKMGNHLSKEAAVGDPISLSNQLNLGAIKIMLHETAISKGRVDDLSPSVVAENERCCQVTAQTIADTVRVVWESQTPERNLFTLQATFTAWPIAKAISSLVRDMADSCNLPSVQRMNNLKLLCSVLDYVEREGGYWHILIVDALAQVREWDEGLESSA</sequence>
<evidence type="ECO:0000313" key="2">
    <source>
        <dbReference type="Proteomes" id="UP001065298"/>
    </source>
</evidence>